<dbReference type="EMBL" id="CP094241">
    <property type="protein sequence ID" value="UNV83855.1"/>
    <property type="molecule type" value="Genomic_DNA"/>
</dbReference>
<evidence type="ECO:0000313" key="7">
    <source>
        <dbReference type="Proteomes" id="UP000829455"/>
    </source>
</evidence>
<evidence type="ECO:0000313" key="5">
    <source>
        <dbReference type="EMBL" id="UNV83855.1"/>
    </source>
</evidence>
<feature type="domain" description="CRISPR type III-associated protein" evidence="3">
    <location>
        <begin position="26"/>
        <end position="205"/>
    </location>
</feature>
<dbReference type="InterPro" id="IPR007522">
    <property type="entry name" value="CRISPR-assoc_prot_TM1795"/>
</dbReference>
<dbReference type="Proteomes" id="UP000829455">
    <property type="component" value="Chromosome"/>
</dbReference>
<reference evidence="5 7" key="2">
    <citation type="submission" date="2022-03" db="EMBL/GenBank/DDBJ databases">
        <title>Genome sequencing of Neisseria macacae.</title>
        <authorList>
            <person name="Baek M.-G."/>
        </authorList>
    </citation>
    <scope>NUCLEOTIDE SEQUENCE [LARGE SCALE GENOMIC DNA]</scope>
    <source>
        <strain evidence="5 7">ATCC 33926</strain>
    </source>
</reference>
<accession>A0AA36UJ65</accession>
<dbReference type="InterPro" id="IPR005537">
    <property type="entry name" value="RAMP_III_fam"/>
</dbReference>
<evidence type="ECO:0000313" key="4">
    <source>
        <dbReference type="EMBL" id="EGQ76524.1"/>
    </source>
</evidence>
<dbReference type="Proteomes" id="UP000004982">
    <property type="component" value="Unassembled WGS sequence"/>
</dbReference>
<keyword evidence="1" id="KW-0051">Antiviral defense</keyword>
<dbReference type="GO" id="GO:0051607">
    <property type="term" value="P:defense response to virus"/>
    <property type="evidence" value="ECO:0007669"/>
    <property type="project" value="UniProtKB-KW"/>
</dbReference>
<name>A0AA36UJ65_9NEIS</name>
<feature type="region of interest" description="Disordered" evidence="2">
    <location>
        <begin position="258"/>
        <end position="280"/>
    </location>
</feature>
<dbReference type="EMBL" id="AFQE01000089">
    <property type="protein sequence ID" value="EGQ76524.1"/>
    <property type="molecule type" value="Genomic_DNA"/>
</dbReference>
<gene>
    <name evidence="4" type="primary">cmr1</name>
    <name evidence="4" type="ORF">HMPREF9418_1857</name>
    <name evidence="5" type="ORF">MON40_07385</name>
</gene>
<dbReference type="RefSeq" id="WP_003778867.1">
    <property type="nucleotide sequence ID" value="NZ_CP094241.1"/>
</dbReference>
<keyword evidence="7" id="KW-1185">Reference proteome</keyword>
<organism evidence="4 6">
    <name type="scientific">Neisseria macacae ATCC 33926</name>
    <dbReference type="NCBI Taxonomy" id="997348"/>
    <lineage>
        <taxon>Bacteria</taxon>
        <taxon>Pseudomonadati</taxon>
        <taxon>Pseudomonadota</taxon>
        <taxon>Betaproteobacteria</taxon>
        <taxon>Neisseriales</taxon>
        <taxon>Neisseriaceae</taxon>
        <taxon>Neisseria</taxon>
    </lineage>
</organism>
<evidence type="ECO:0000259" key="3">
    <source>
        <dbReference type="Pfam" id="PF03787"/>
    </source>
</evidence>
<evidence type="ECO:0000256" key="1">
    <source>
        <dbReference type="ARBA" id="ARBA00023118"/>
    </source>
</evidence>
<dbReference type="NCBIfam" id="TIGR01894">
    <property type="entry name" value="cas_TM1795_cmr1"/>
    <property type="match status" value="1"/>
</dbReference>
<dbReference type="Pfam" id="PF03787">
    <property type="entry name" value="RAMPs"/>
    <property type="match status" value="1"/>
</dbReference>
<dbReference type="AlphaFoldDB" id="A0AA36UJ65"/>
<evidence type="ECO:0000256" key="2">
    <source>
        <dbReference type="SAM" id="MobiDB-lite"/>
    </source>
</evidence>
<protein>
    <submittedName>
        <fullName evidence="4">CRISPR-associated ramp protein</fullName>
    </submittedName>
    <submittedName>
        <fullName evidence="5">Type III-B CRISPR module RAMP protein Cmr1</fullName>
    </submittedName>
</protein>
<evidence type="ECO:0000313" key="6">
    <source>
        <dbReference type="Proteomes" id="UP000004982"/>
    </source>
</evidence>
<proteinExistence type="predicted"/>
<reference evidence="4 6" key="1">
    <citation type="submission" date="2011-05" db="EMBL/GenBank/DDBJ databases">
        <authorList>
            <person name="Muzny D."/>
            <person name="Qin X."/>
            <person name="Deng J."/>
            <person name="Jiang H."/>
            <person name="Liu Y."/>
            <person name="Qu J."/>
            <person name="Song X.-Z."/>
            <person name="Zhang L."/>
            <person name="Thornton R."/>
            <person name="Coyle M."/>
            <person name="Francisco L."/>
            <person name="Jackson L."/>
            <person name="Javaid M."/>
            <person name="Korchina V."/>
            <person name="Kovar C."/>
            <person name="Mata R."/>
            <person name="Mathew T."/>
            <person name="Ngo R."/>
            <person name="Nguyen L."/>
            <person name="Nguyen N."/>
            <person name="Okwuonu G."/>
            <person name="Ongeri F."/>
            <person name="Pham C."/>
            <person name="Simmons D."/>
            <person name="Wilczek-Boney K."/>
            <person name="Hale W."/>
            <person name="Jakkamsetti A."/>
            <person name="Pham P."/>
            <person name="Ruth R."/>
            <person name="San Lucas F."/>
            <person name="Warren J."/>
            <person name="Zhang J."/>
            <person name="Zhao Z."/>
            <person name="Zhou C."/>
            <person name="Zhu D."/>
            <person name="Lee S."/>
            <person name="Bess C."/>
            <person name="Blankenburg K."/>
            <person name="Forbes L."/>
            <person name="Fu Q."/>
            <person name="Gubbala S."/>
            <person name="Hirani K."/>
            <person name="Jayaseelan J.C."/>
            <person name="Lara F."/>
            <person name="Munidasa M."/>
            <person name="Palculict T."/>
            <person name="Patil S."/>
            <person name="Pu L.-L."/>
            <person name="Saada N."/>
            <person name="Tang L."/>
            <person name="Weissenberger G."/>
            <person name="Zhu Y."/>
            <person name="Hemphill L."/>
            <person name="Shang Y."/>
            <person name="Youmans B."/>
            <person name="Ayvaz T."/>
            <person name="Ross M."/>
            <person name="Santibanez J."/>
            <person name="Aqrawi P."/>
            <person name="Gross S."/>
            <person name="Joshi V."/>
            <person name="Fowler G."/>
            <person name="Nazareth L."/>
            <person name="Reid J."/>
            <person name="Worley K."/>
            <person name="Petrosino J."/>
            <person name="Highlander S."/>
            <person name="Gibbs R."/>
        </authorList>
    </citation>
    <scope>NUCLEOTIDE SEQUENCE [LARGE SCALE GENOMIC DNA]</scope>
    <source>
        <strain evidence="4 6">ATCC 33926</strain>
    </source>
</reference>
<sequence length="417" mass="47201">MALLIPDFEPMEKLPGSKEAWQEIYCELVTPIYGGGVQAAMPDVLMPIRATAIRGQLRFWWRLLAQQKWNLKEKSLREAEFRLWGGIGEEAAASLVFLRVLDVLNVKQISYFQGSLDSSLPSDKKVRSKSKSNDLKPYAYVLFPMDSEEKREKTLLIKEGLTWTLQWRLSEKANETDREQVLETLRWWVNFGGIGARTRRGCGAFVVKDSSNPVFKQPLSIDEVMKAGCKLVLRTSTNHALLAWKEAVQRLRDFRQGVGIGRNHPSSDTTKPAGRSRWSEPDEIRRITRTHSDRHKPEHPAGDLFARGVFGMPIIFHFVGGDEPADTTLQPKRKERMASPLIIRPVWDGKGGFQAAALSLPLDKVLNVSAELLEKKQNKVTVHSVTLWDEGKAQKVKPLSENRGGNPIDAFLNYFTK</sequence>